<dbReference type="InterPro" id="IPR038731">
    <property type="entry name" value="RgtA/B/C-like"/>
</dbReference>
<feature type="transmembrane region" description="Helical" evidence="8">
    <location>
        <begin position="148"/>
        <end position="175"/>
    </location>
</feature>
<evidence type="ECO:0000256" key="3">
    <source>
        <dbReference type="ARBA" id="ARBA00022676"/>
    </source>
</evidence>
<feature type="transmembrane region" description="Helical" evidence="8">
    <location>
        <begin position="71"/>
        <end position="92"/>
    </location>
</feature>
<keyword evidence="6 8" id="KW-1133">Transmembrane helix</keyword>
<keyword evidence="7 8" id="KW-0472">Membrane</keyword>
<evidence type="ECO:0000313" key="10">
    <source>
        <dbReference type="EMBL" id="MDT7832061.1"/>
    </source>
</evidence>
<gene>
    <name evidence="10" type="ORF">RQM59_06695</name>
</gene>
<dbReference type="EC" id="2.4.-.-" evidence="10"/>
<dbReference type="RefSeq" id="WP_349241312.1">
    <property type="nucleotide sequence ID" value="NZ_JAVTTO010000002.1"/>
</dbReference>
<sequence>MNRLKASPYFFPVVLLIIFIMNIVQSVGTELLVDEAYYWVYSQSMAFGYFDHPPLVSLYIWISDLFFLEELGVRFISGIGFIAMLLLVWNTIDHPKKAAYKPLFLLLFLSTALLNVYGFITVPDTPLLLFMALFLWAYKRYLQHRTLINSLIIALAMAGMLYSKYQGILVIFFVLISNIKVLRDPKIWLSGLVTILLFFPHLYWQYVNDFPSIRYHLFERASVASYQIEDTLLHFVNAVAIVGVTFVILYKAFFKGLKRPSLFHKGLNYIIIGFFIFFLLSSFRGHVQAQWLAPIMIPLILITFSYLIEHTRQIKLFNYLAMVNIIIIIFARILIANEGIIPVQLEFYGNKTWATHIKEQTKNVDKLFINSYQNASIYWFYAQEKPHYQKNFLGRKNQYGLLPSNEVFSSDSIAHITRVRDAYSKIGMKASGKDSIFVSFVKGYKSISKVEIKFMYPGSLDFNTEKINKVYVTVNNPYTYDLPNLDIALVFQNKKANEIYSIPLKKDFDSIQANSMMKTELIFDGNQIQSTDEFPFVGIGIKTSEKMELVKVSTLHNYKISQ</sequence>
<evidence type="ECO:0000259" key="9">
    <source>
        <dbReference type="Pfam" id="PF13231"/>
    </source>
</evidence>
<dbReference type="GO" id="GO:0016757">
    <property type="term" value="F:glycosyltransferase activity"/>
    <property type="evidence" value="ECO:0007669"/>
    <property type="project" value="UniProtKB-KW"/>
</dbReference>
<feature type="transmembrane region" description="Helical" evidence="8">
    <location>
        <begin position="232"/>
        <end position="254"/>
    </location>
</feature>
<feature type="transmembrane region" description="Helical" evidence="8">
    <location>
        <begin position="316"/>
        <end position="335"/>
    </location>
</feature>
<feature type="transmembrane region" description="Helical" evidence="8">
    <location>
        <begin position="266"/>
        <end position="283"/>
    </location>
</feature>
<dbReference type="Proteomes" id="UP001257277">
    <property type="component" value="Unassembled WGS sequence"/>
</dbReference>
<evidence type="ECO:0000313" key="11">
    <source>
        <dbReference type="Proteomes" id="UP001257277"/>
    </source>
</evidence>
<dbReference type="PANTHER" id="PTHR33908:SF11">
    <property type="entry name" value="MEMBRANE PROTEIN"/>
    <property type="match status" value="1"/>
</dbReference>
<protein>
    <submittedName>
        <fullName evidence="10">Glycosyltransferase family 39 protein</fullName>
        <ecNumber evidence="10">2.4.-.-</ecNumber>
    </submittedName>
</protein>
<feature type="transmembrane region" description="Helical" evidence="8">
    <location>
        <begin position="289"/>
        <end position="309"/>
    </location>
</feature>
<keyword evidence="3 10" id="KW-0328">Glycosyltransferase</keyword>
<dbReference type="Pfam" id="PF13231">
    <property type="entry name" value="PMT_2"/>
    <property type="match status" value="1"/>
</dbReference>
<feature type="domain" description="Glycosyltransferase RgtA/B/C/D-like" evidence="9">
    <location>
        <begin position="51"/>
        <end position="204"/>
    </location>
</feature>
<reference evidence="10 11" key="1">
    <citation type="submission" date="2023-09" db="EMBL/GenBank/DDBJ databases">
        <title>Novel taxa isolated from Blanes Bay.</title>
        <authorList>
            <person name="Rey-Velasco X."/>
            <person name="Lucena T."/>
        </authorList>
    </citation>
    <scope>NUCLEOTIDE SEQUENCE [LARGE SCALE GENOMIC DNA]</scope>
    <source>
        <strain evidence="10 11">S356</strain>
    </source>
</reference>
<evidence type="ECO:0000256" key="4">
    <source>
        <dbReference type="ARBA" id="ARBA00022679"/>
    </source>
</evidence>
<dbReference type="InterPro" id="IPR050297">
    <property type="entry name" value="LipidA_mod_glycosyltrf_83"/>
</dbReference>
<evidence type="ECO:0000256" key="7">
    <source>
        <dbReference type="ARBA" id="ARBA00023136"/>
    </source>
</evidence>
<dbReference type="EMBL" id="JAVTTO010000002">
    <property type="protein sequence ID" value="MDT7832061.1"/>
    <property type="molecule type" value="Genomic_DNA"/>
</dbReference>
<keyword evidence="11" id="KW-1185">Reference proteome</keyword>
<dbReference type="PANTHER" id="PTHR33908">
    <property type="entry name" value="MANNOSYLTRANSFERASE YKCB-RELATED"/>
    <property type="match status" value="1"/>
</dbReference>
<comment type="caution">
    <text evidence="10">The sequence shown here is derived from an EMBL/GenBank/DDBJ whole genome shotgun (WGS) entry which is preliminary data.</text>
</comment>
<evidence type="ECO:0000256" key="1">
    <source>
        <dbReference type="ARBA" id="ARBA00004651"/>
    </source>
</evidence>
<evidence type="ECO:0000256" key="5">
    <source>
        <dbReference type="ARBA" id="ARBA00022692"/>
    </source>
</evidence>
<evidence type="ECO:0000256" key="8">
    <source>
        <dbReference type="SAM" id="Phobius"/>
    </source>
</evidence>
<proteinExistence type="predicted"/>
<keyword evidence="4 10" id="KW-0808">Transferase</keyword>
<keyword evidence="2" id="KW-1003">Cell membrane</keyword>
<evidence type="ECO:0000256" key="6">
    <source>
        <dbReference type="ARBA" id="ARBA00022989"/>
    </source>
</evidence>
<feature type="transmembrane region" description="Helical" evidence="8">
    <location>
        <begin position="104"/>
        <end position="136"/>
    </location>
</feature>
<evidence type="ECO:0000256" key="2">
    <source>
        <dbReference type="ARBA" id="ARBA00022475"/>
    </source>
</evidence>
<feature type="transmembrane region" description="Helical" evidence="8">
    <location>
        <begin position="187"/>
        <end position="206"/>
    </location>
</feature>
<keyword evidence="5 8" id="KW-0812">Transmembrane</keyword>
<name>A0ABU3LEC8_9FLAO</name>
<organism evidence="10 11">
    <name type="scientific">Asprobacillus argus</name>
    <dbReference type="NCBI Taxonomy" id="3076534"/>
    <lineage>
        <taxon>Bacteria</taxon>
        <taxon>Pseudomonadati</taxon>
        <taxon>Bacteroidota</taxon>
        <taxon>Flavobacteriia</taxon>
        <taxon>Flavobacteriales</taxon>
        <taxon>Flavobacteriaceae</taxon>
        <taxon>Asprobacillus</taxon>
    </lineage>
</organism>
<comment type="subcellular location">
    <subcellularLocation>
        <location evidence="1">Cell membrane</location>
        <topology evidence="1">Multi-pass membrane protein</topology>
    </subcellularLocation>
</comment>
<accession>A0ABU3LEC8</accession>